<comment type="subcellular location">
    <subcellularLocation>
        <location evidence="1">Cell membrane</location>
        <topology evidence="1">Multi-pass membrane protein</topology>
    </subcellularLocation>
</comment>
<keyword evidence="5 7" id="KW-1133">Transmembrane helix</keyword>
<evidence type="ECO:0000313" key="8">
    <source>
        <dbReference type="EMBL" id="NMF95035.1"/>
    </source>
</evidence>
<feature type="transmembrane region" description="Helical" evidence="7">
    <location>
        <begin position="457"/>
        <end position="477"/>
    </location>
</feature>
<dbReference type="Pfam" id="PF03773">
    <property type="entry name" value="ArsP_1"/>
    <property type="match status" value="1"/>
</dbReference>
<feature type="transmembrane region" description="Helical" evidence="7">
    <location>
        <begin position="364"/>
        <end position="383"/>
    </location>
</feature>
<evidence type="ECO:0000256" key="3">
    <source>
        <dbReference type="ARBA" id="ARBA00022475"/>
    </source>
</evidence>
<feature type="transmembrane region" description="Helical" evidence="7">
    <location>
        <begin position="330"/>
        <end position="352"/>
    </location>
</feature>
<dbReference type="PANTHER" id="PTHR43299">
    <property type="entry name" value="UPF0718 PROTEIN YRAQ"/>
    <property type="match status" value="1"/>
</dbReference>
<evidence type="ECO:0000256" key="1">
    <source>
        <dbReference type="ARBA" id="ARBA00004651"/>
    </source>
</evidence>
<feature type="transmembrane region" description="Helical" evidence="7">
    <location>
        <begin position="20"/>
        <end position="45"/>
    </location>
</feature>
<comment type="similarity">
    <text evidence="2">Belongs to the UPF0718 family.</text>
</comment>
<accession>A0ABX1N707</accession>
<protein>
    <submittedName>
        <fullName evidence="8">Permease</fullName>
    </submittedName>
</protein>
<dbReference type="RefSeq" id="WP_169200237.1">
    <property type="nucleotide sequence ID" value="NZ_WTVH02000009.1"/>
</dbReference>
<feature type="transmembrane region" description="Helical" evidence="7">
    <location>
        <begin position="129"/>
        <end position="149"/>
    </location>
</feature>
<feature type="transmembrane region" description="Helical" evidence="7">
    <location>
        <begin position="432"/>
        <end position="451"/>
    </location>
</feature>
<organism evidence="8 9">
    <name type="scientific">Aromatoleum buckelii</name>
    <dbReference type="NCBI Taxonomy" id="200254"/>
    <lineage>
        <taxon>Bacteria</taxon>
        <taxon>Pseudomonadati</taxon>
        <taxon>Pseudomonadota</taxon>
        <taxon>Betaproteobacteria</taxon>
        <taxon>Rhodocyclales</taxon>
        <taxon>Rhodocyclaceae</taxon>
        <taxon>Aromatoleum</taxon>
    </lineage>
</organism>
<reference evidence="8" key="1">
    <citation type="submission" date="2019-12" db="EMBL/GenBank/DDBJ databases">
        <title>Comparative genomics gives insights into the taxonomy of the Azoarcus-Aromatoleum group and reveals separate origins of nif in the plant-associated Azoarcus and non-plant-associated Aromatoleum sub-groups.</title>
        <authorList>
            <person name="Lafos M."/>
            <person name="Maluk M."/>
            <person name="Batista M."/>
            <person name="Junghare M."/>
            <person name="Carmona M."/>
            <person name="Faoro H."/>
            <person name="Cruz L.M."/>
            <person name="Battistoni F."/>
            <person name="De Souza E."/>
            <person name="Pedrosa F."/>
            <person name="Chen W.-M."/>
            <person name="Poole P.S."/>
            <person name="Dixon R.A."/>
            <person name="James E.K."/>
        </authorList>
    </citation>
    <scope>NUCLEOTIDE SEQUENCE</scope>
    <source>
        <strain evidence="8">U120</strain>
    </source>
</reference>
<dbReference type="InterPro" id="IPR005524">
    <property type="entry name" value="DUF318"/>
</dbReference>
<sequence>MDTLSAAFVPLLYGGLGNLAAYLAAHVLLCLLPAFFIAGAMAALIPKETITRFLGRNSSKAVSYPAAAAAGSLLAVCSCTIVPLFAGIYRKGAGLGPAITFLFFAPAANILALVYTGGIIGPDLAAARFILSLTFGIGIGLIMALVFRADDAAHDKATDTLFSAQRAAGMQHAALLFLLVWIALLLAGTLKLSVLTGTAFSFDLPAANAAGWQAALDRLVPYDAARGEEGVSVQGVVLIALLVAIGFTAWRGFENIQDGVTAWTRASLALIGVTLLFAALSLQATPEGLRVGLTGKFFGVAAALAVLYHVGSRRLATENVQDWLWESWRFVKQIFPLLVIGVFLVGVIRVLIRPEWIEAIAGTNSLSGNLAGVAFGVFMYFPTLVEVPIAKMFLDLGMHRGPLLAYLMSDPELSLQSILIISAILGRKKTAVYVGLVALFSAAAGLTYGAWIDGMPLLIITLWLAAFIGLLVTSVNFMSRNTKAKALGGV</sequence>
<feature type="transmembrane region" description="Helical" evidence="7">
    <location>
        <begin position="231"/>
        <end position="250"/>
    </location>
</feature>
<feature type="transmembrane region" description="Helical" evidence="7">
    <location>
        <begin position="289"/>
        <end position="310"/>
    </location>
</feature>
<evidence type="ECO:0000313" key="9">
    <source>
        <dbReference type="Proteomes" id="UP000601990"/>
    </source>
</evidence>
<keyword evidence="3" id="KW-1003">Cell membrane</keyword>
<evidence type="ECO:0000256" key="6">
    <source>
        <dbReference type="ARBA" id="ARBA00023136"/>
    </source>
</evidence>
<feature type="transmembrane region" description="Helical" evidence="7">
    <location>
        <begin position="66"/>
        <end position="89"/>
    </location>
</feature>
<keyword evidence="4 7" id="KW-0812">Transmembrane</keyword>
<feature type="transmembrane region" description="Helical" evidence="7">
    <location>
        <begin position="262"/>
        <end position="282"/>
    </location>
</feature>
<evidence type="ECO:0000256" key="2">
    <source>
        <dbReference type="ARBA" id="ARBA00006386"/>
    </source>
</evidence>
<feature type="transmembrane region" description="Helical" evidence="7">
    <location>
        <begin position="169"/>
        <end position="187"/>
    </location>
</feature>
<evidence type="ECO:0000256" key="5">
    <source>
        <dbReference type="ARBA" id="ARBA00022989"/>
    </source>
</evidence>
<keyword evidence="9" id="KW-1185">Reference proteome</keyword>
<comment type="caution">
    <text evidence="8">The sequence shown here is derived from an EMBL/GenBank/DDBJ whole genome shotgun (WGS) entry which is preliminary data.</text>
</comment>
<evidence type="ECO:0000256" key="7">
    <source>
        <dbReference type="SAM" id="Phobius"/>
    </source>
</evidence>
<dbReference type="Proteomes" id="UP000601990">
    <property type="component" value="Unassembled WGS sequence"/>
</dbReference>
<evidence type="ECO:0000256" key="4">
    <source>
        <dbReference type="ARBA" id="ARBA00022692"/>
    </source>
</evidence>
<dbReference type="PANTHER" id="PTHR43299:SF1">
    <property type="entry name" value="UPF0718 PROTEIN YRAQ"/>
    <property type="match status" value="1"/>
</dbReference>
<name>A0ABX1N707_9RHOO</name>
<gene>
    <name evidence="8" type="ORF">GO608_17120</name>
</gene>
<dbReference type="EMBL" id="WTVH01000044">
    <property type="protein sequence ID" value="NMF95035.1"/>
    <property type="molecule type" value="Genomic_DNA"/>
</dbReference>
<feature type="transmembrane region" description="Helical" evidence="7">
    <location>
        <begin position="95"/>
        <end position="117"/>
    </location>
</feature>
<keyword evidence="6 7" id="KW-0472">Membrane</keyword>
<proteinExistence type="inferred from homology"/>